<proteinExistence type="predicted"/>
<dbReference type="EMBL" id="BLRX01000402">
    <property type="protein sequence ID" value="GFP26154.1"/>
    <property type="molecule type" value="Genomic_DNA"/>
</dbReference>
<reference evidence="1 2" key="1">
    <citation type="journal article" date="2020" name="Front. Microbiol.">
        <title>Single-cell genomics of novel Actinobacteria with the Wood-Ljungdahl pathway discovered in a serpentinizing system.</title>
        <authorList>
            <person name="Merino N."/>
            <person name="Kawai M."/>
            <person name="Boyd E.S."/>
            <person name="Colman D.R."/>
            <person name="McGlynn S.E."/>
            <person name="Nealson K.H."/>
            <person name="Kurokawa K."/>
            <person name="Hongoh Y."/>
        </authorList>
    </citation>
    <scope>NUCLEOTIDE SEQUENCE [LARGE SCALE GENOMIC DNA]</scope>
    <source>
        <strain evidence="1 2">S25</strain>
    </source>
</reference>
<name>A0A6V8P3B8_9ACTN</name>
<gene>
    <name evidence="1" type="ORF">HKBW3S25_01642</name>
</gene>
<comment type="caution">
    <text evidence="1">The sequence shown here is derived from an EMBL/GenBank/DDBJ whole genome shotgun (WGS) entry which is preliminary data.</text>
</comment>
<dbReference type="Proteomes" id="UP000543224">
    <property type="component" value="Unassembled WGS sequence"/>
</dbReference>
<evidence type="ECO:0008006" key="3">
    <source>
        <dbReference type="Google" id="ProtNLM"/>
    </source>
</evidence>
<accession>A0A6V8P3B8</accession>
<sequence length="52" mass="6055">PPLTVGRVQIISKYIYFDCSKAIRELGLPQTTLGRSLEKAFRWFRENGYVHV</sequence>
<dbReference type="AlphaFoldDB" id="A0A6V8P3B8"/>
<evidence type="ECO:0000313" key="2">
    <source>
        <dbReference type="Proteomes" id="UP000543224"/>
    </source>
</evidence>
<protein>
    <recommendedName>
        <fullName evidence="3">Dihydroflavonol-4-reductase</fullName>
    </recommendedName>
</protein>
<feature type="non-terminal residue" evidence="1">
    <location>
        <position position="1"/>
    </location>
</feature>
<dbReference type="Gene3D" id="3.40.50.720">
    <property type="entry name" value="NAD(P)-binding Rossmann-like Domain"/>
    <property type="match status" value="1"/>
</dbReference>
<evidence type="ECO:0000313" key="1">
    <source>
        <dbReference type="EMBL" id="GFP26154.1"/>
    </source>
</evidence>
<organism evidence="1 2">
    <name type="scientific">Candidatus Hakubella thermalkaliphila</name>
    <dbReference type="NCBI Taxonomy" id="2754717"/>
    <lineage>
        <taxon>Bacteria</taxon>
        <taxon>Bacillati</taxon>
        <taxon>Actinomycetota</taxon>
        <taxon>Actinomycetota incertae sedis</taxon>
        <taxon>Candidatus Hakubellales</taxon>
        <taxon>Candidatus Hakubellaceae</taxon>
        <taxon>Candidatus Hakubella</taxon>
    </lineage>
</organism>